<gene>
    <name evidence="2" type="ORF">Poly41_27830</name>
</gene>
<name>A0A5C6DR02_9BACT</name>
<dbReference type="OrthoDB" id="256650at2"/>
<feature type="signal peptide" evidence="1">
    <location>
        <begin position="1"/>
        <end position="23"/>
    </location>
</feature>
<evidence type="ECO:0000313" key="2">
    <source>
        <dbReference type="EMBL" id="TWU38307.1"/>
    </source>
</evidence>
<dbReference type="RefSeq" id="WP_146526639.1">
    <property type="nucleotide sequence ID" value="NZ_SJPV01000004.1"/>
</dbReference>
<proteinExistence type="predicted"/>
<dbReference type="AlphaFoldDB" id="A0A5C6DR02"/>
<protein>
    <submittedName>
        <fullName evidence="2">Uncharacterized protein</fullName>
    </submittedName>
</protein>
<sequence precursor="true">MTQRLRFRTSIVLSCFVATNALAHEGHDHPHEAASAPQQMVATAAGPEANSFVADGVTYQWKHRPDLGLQPEAMVAAAKPGLHNNADEDPETGEVVTVVANYGLVKLDQQMKSWSLVDDQDPHFAGGMNSHGMDCFTIDGEVYYASASTNTQEVVVSKRGKVIARLESPKGTEFDNPGVNAYYKSGGRFVPCDVVWVPTAKRLLVVTGYSNGDFAISARRVDGAWKWDGVAFGGRIQQGGPFLTGHGIELKITEDGIETVQIASRGHGRLYGFTPNGAMINLNATEGQYYAQLHNAARPCNLDFQGDLTFVPLLDSLPSTNGVAPVMVLKNFESTGSLIPAEFDDLQFMRHMHGLKTVRRDRKLFAITLSWRNGGENGQGKLNDGQIAIFEAVATQ</sequence>
<keyword evidence="3" id="KW-1185">Reference proteome</keyword>
<comment type="caution">
    <text evidence="2">The sequence shown here is derived from an EMBL/GenBank/DDBJ whole genome shotgun (WGS) entry which is preliminary data.</text>
</comment>
<dbReference type="EMBL" id="SJPV01000004">
    <property type="protein sequence ID" value="TWU38307.1"/>
    <property type="molecule type" value="Genomic_DNA"/>
</dbReference>
<keyword evidence="1" id="KW-0732">Signal</keyword>
<evidence type="ECO:0000313" key="3">
    <source>
        <dbReference type="Proteomes" id="UP000319143"/>
    </source>
</evidence>
<organism evidence="2 3">
    <name type="scientific">Novipirellula artificiosorum</name>
    <dbReference type="NCBI Taxonomy" id="2528016"/>
    <lineage>
        <taxon>Bacteria</taxon>
        <taxon>Pseudomonadati</taxon>
        <taxon>Planctomycetota</taxon>
        <taxon>Planctomycetia</taxon>
        <taxon>Pirellulales</taxon>
        <taxon>Pirellulaceae</taxon>
        <taxon>Novipirellula</taxon>
    </lineage>
</organism>
<reference evidence="2 3" key="1">
    <citation type="submission" date="2019-02" db="EMBL/GenBank/DDBJ databases">
        <title>Deep-cultivation of Planctomycetes and their phenomic and genomic characterization uncovers novel biology.</title>
        <authorList>
            <person name="Wiegand S."/>
            <person name="Jogler M."/>
            <person name="Boedeker C."/>
            <person name="Pinto D."/>
            <person name="Vollmers J."/>
            <person name="Rivas-Marin E."/>
            <person name="Kohn T."/>
            <person name="Peeters S.H."/>
            <person name="Heuer A."/>
            <person name="Rast P."/>
            <person name="Oberbeckmann S."/>
            <person name="Bunk B."/>
            <person name="Jeske O."/>
            <person name="Meyerdierks A."/>
            <person name="Storesund J.E."/>
            <person name="Kallscheuer N."/>
            <person name="Luecker S."/>
            <person name="Lage O.M."/>
            <person name="Pohl T."/>
            <person name="Merkel B.J."/>
            <person name="Hornburger P."/>
            <person name="Mueller R.-W."/>
            <person name="Bruemmer F."/>
            <person name="Labrenz M."/>
            <person name="Spormann A.M."/>
            <person name="Op Den Camp H."/>
            <person name="Overmann J."/>
            <person name="Amann R."/>
            <person name="Jetten M.S.M."/>
            <person name="Mascher T."/>
            <person name="Medema M.H."/>
            <person name="Devos D.P."/>
            <person name="Kaster A.-K."/>
            <person name="Ovreas L."/>
            <person name="Rohde M."/>
            <person name="Galperin M.Y."/>
            <person name="Jogler C."/>
        </authorList>
    </citation>
    <scope>NUCLEOTIDE SEQUENCE [LARGE SCALE GENOMIC DNA]</scope>
    <source>
        <strain evidence="2 3">Poly41</strain>
    </source>
</reference>
<evidence type="ECO:0000256" key="1">
    <source>
        <dbReference type="SAM" id="SignalP"/>
    </source>
</evidence>
<dbReference type="Proteomes" id="UP000319143">
    <property type="component" value="Unassembled WGS sequence"/>
</dbReference>
<feature type="chain" id="PRO_5023090608" evidence="1">
    <location>
        <begin position="24"/>
        <end position="396"/>
    </location>
</feature>
<accession>A0A5C6DR02</accession>